<protein>
    <submittedName>
        <fullName evidence="1">Uncharacterized protein</fullName>
    </submittedName>
</protein>
<organism evidence="1 2">
    <name type="scientific">Agrococcus sediminis</name>
    <dbReference type="NCBI Taxonomy" id="2599924"/>
    <lineage>
        <taxon>Bacteria</taxon>
        <taxon>Bacillati</taxon>
        <taxon>Actinomycetota</taxon>
        <taxon>Actinomycetes</taxon>
        <taxon>Micrococcales</taxon>
        <taxon>Microbacteriaceae</taxon>
        <taxon>Agrococcus</taxon>
    </lineage>
</organism>
<proteinExistence type="predicted"/>
<reference evidence="1 2" key="1">
    <citation type="submission" date="2019-08" db="EMBL/GenBank/DDBJ databases">
        <title>Agrococcus lahaulensis sp. nov., isolated from a cold desert of the Indian Himalayas.</title>
        <authorList>
            <person name="Qu J.H."/>
        </authorList>
    </citation>
    <scope>NUCLEOTIDE SEQUENCE [LARGE SCALE GENOMIC DNA]</scope>
    <source>
        <strain evidence="1 2">NS18</strain>
    </source>
</reference>
<dbReference type="AlphaFoldDB" id="A0A5M8Q645"/>
<name>A0A5M8Q645_9MICO</name>
<evidence type="ECO:0000313" key="1">
    <source>
        <dbReference type="EMBL" id="KAA6430578.1"/>
    </source>
</evidence>
<accession>A0A5M8Q645</accession>
<comment type="caution">
    <text evidence="1">The sequence shown here is derived from an EMBL/GenBank/DDBJ whole genome shotgun (WGS) entry which is preliminary data.</text>
</comment>
<evidence type="ECO:0000313" key="2">
    <source>
        <dbReference type="Proteomes" id="UP000323221"/>
    </source>
</evidence>
<dbReference type="Proteomes" id="UP000323221">
    <property type="component" value="Unassembled WGS sequence"/>
</dbReference>
<dbReference type="EMBL" id="VOIR01000018">
    <property type="protein sequence ID" value="KAA6430578.1"/>
    <property type="molecule type" value="Genomic_DNA"/>
</dbReference>
<dbReference type="RefSeq" id="WP_128189436.1">
    <property type="nucleotide sequence ID" value="NZ_VOIR01000018.1"/>
</dbReference>
<dbReference type="Gene3D" id="1.10.10.10">
    <property type="entry name" value="Winged helix-like DNA-binding domain superfamily/Winged helix DNA-binding domain"/>
    <property type="match status" value="1"/>
</dbReference>
<keyword evidence="2" id="KW-1185">Reference proteome</keyword>
<sequence>MPKQIPEETKQRAIRLVLDHLDEYPPTLVAAVEPGEAWPGPPATSWFRPGLGLFAVEWLFAAGARQHAVVIGHGWRLPRRTRGVHPEGLPSRA</sequence>
<dbReference type="OrthoDB" id="4426778at2"/>
<gene>
    <name evidence="1" type="ORF">FQ330_12735</name>
</gene>
<dbReference type="InterPro" id="IPR036388">
    <property type="entry name" value="WH-like_DNA-bd_sf"/>
</dbReference>